<protein>
    <submittedName>
        <fullName evidence="3">Transcriptional regulator with XRE-family HTH domain</fullName>
    </submittedName>
</protein>
<dbReference type="GO" id="GO:0005829">
    <property type="term" value="C:cytosol"/>
    <property type="evidence" value="ECO:0007669"/>
    <property type="project" value="TreeGrafter"/>
</dbReference>
<dbReference type="AlphaFoldDB" id="A0A7W9S4Q4"/>
<name>A0A7W9S4Q4_9HYPH</name>
<dbReference type="InterPro" id="IPR001387">
    <property type="entry name" value="Cro/C1-type_HTH"/>
</dbReference>
<dbReference type="PANTHER" id="PTHR46797:SF11">
    <property type="entry name" value="HTH-TYPE TRANSCRIPTIONAL REGULATOR PUUR"/>
    <property type="match status" value="1"/>
</dbReference>
<dbReference type="CDD" id="cd02209">
    <property type="entry name" value="cupin_XRE_C"/>
    <property type="match status" value="1"/>
</dbReference>
<dbReference type="Pfam" id="PF01381">
    <property type="entry name" value="HTH_3"/>
    <property type="match status" value="1"/>
</dbReference>
<dbReference type="EMBL" id="JACHEU010000004">
    <property type="protein sequence ID" value="MBB6014081.1"/>
    <property type="molecule type" value="Genomic_DNA"/>
</dbReference>
<evidence type="ECO:0000313" key="3">
    <source>
        <dbReference type="EMBL" id="MBB6014081.1"/>
    </source>
</evidence>
<dbReference type="GO" id="GO:0003700">
    <property type="term" value="F:DNA-binding transcription factor activity"/>
    <property type="evidence" value="ECO:0007669"/>
    <property type="project" value="TreeGrafter"/>
</dbReference>
<dbReference type="InterPro" id="IPR013096">
    <property type="entry name" value="Cupin_2"/>
</dbReference>
<dbReference type="InterPro" id="IPR010982">
    <property type="entry name" value="Lambda_DNA-bd_dom_sf"/>
</dbReference>
<reference evidence="3 4" key="1">
    <citation type="submission" date="2020-08" db="EMBL/GenBank/DDBJ databases">
        <title>Genomic Encyclopedia of Type Strains, Phase IV (KMG-IV): sequencing the most valuable type-strain genomes for metagenomic binning, comparative biology and taxonomic classification.</title>
        <authorList>
            <person name="Goeker M."/>
        </authorList>
    </citation>
    <scope>NUCLEOTIDE SEQUENCE [LARGE SCALE GENOMIC DNA]</scope>
    <source>
        <strain evidence="3 4">DSM 11099</strain>
    </source>
</reference>
<feature type="domain" description="HTH cro/C1-type" evidence="2">
    <location>
        <begin position="17"/>
        <end position="71"/>
    </location>
</feature>
<evidence type="ECO:0000259" key="2">
    <source>
        <dbReference type="PROSITE" id="PS50943"/>
    </source>
</evidence>
<dbReference type="SUPFAM" id="SSF51182">
    <property type="entry name" value="RmlC-like cupins"/>
    <property type="match status" value="1"/>
</dbReference>
<organism evidence="3 4">
    <name type="scientific">Aquamicrobium lusatiense</name>
    <dbReference type="NCBI Taxonomy" id="89772"/>
    <lineage>
        <taxon>Bacteria</taxon>
        <taxon>Pseudomonadati</taxon>
        <taxon>Pseudomonadota</taxon>
        <taxon>Alphaproteobacteria</taxon>
        <taxon>Hyphomicrobiales</taxon>
        <taxon>Phyllobacteriaceae</taxon>
        <taxon>Aquamicrobium</taxon>
    </lineage>
</organism>
<dbReference type="InterPro" id="IPR014710">
    <property type="entry name" value="RmlC-like_jellyroll"/>
</dbReference>
<dbReference type="Gene3D" id="2.60.120.10">
    <property type="entry name" value="Jelly Rolls"/>
    <property type="match status" value="1"/>
</dbReference>
<dbReference type="SUPFAM" id="SSF47413">
    <property type="entry name" value="lambda repressor-like DNA-binding domains"/>
    <property type="match status" value="1"/>
</dbReference>
<dbReference type="InterPro" id="IPR011051">
    <property type="entry name" value="RmlC_Cupin_sf"/>
</dbReference>
<sequence length="190" mass="20529">MNEAKHGNDPDGVGERLATLRAAYGLSQRELARRAGLTNGTISLIEQGVTSPQVASLKKILSVFSISIADFFSLDTESASNVFFGKEDLVEIGGGDISFLLVNGRDKNRKLQMVTERYEPGADTGVEMLQHSGEECGIVLSGSLEVTVGTERRILQAGEAYYFNSSLPHRFRNLGEDICEVVSAATPPSF</sequence>
<evidence type="ECO:0000256" key="1">
    <source>
        <dbReference type="ARBA" id="ARBA00023125"/>
    </source>
</evidence>
<dbReference type="Pfam" id="PF07883">
    <property type="entry name" value="Cupin_2"/>
    <property type="match status" value="1"/>
</dbReference>
<dbReference type="InterPro" id="IPR050807">
    <property type="entry name" value="TransReg_Diox_bact_type"/>
</dbReference>
<dbReference type="Gene3D" id="1.10.260.40">
    <property type="entry name" value="lambda repressor-like DNA-binding domains"/>
    <property type="match status" value="1"/>
</dbReference>
<dbReference type="CDD" id="cd00093">
    <property type="entry name" value="HTH_XRE"/>
    <property type="match status" value="1"/>
</dbReference>
<keyword evidence="1" id="KW-0238">DNA-binding</keyword>
<dbReference type="PROSITE" id="PS50943">
    <property type="entry name" value="HTH_CROC1"/>
    <property type="match status" value="1"/>
</dbReference>
<dbReference type="PANTHER" id="PTHR46797">
    <property type="entry name" value="HTH-TYPE TRANSCRIPTIONAL REGULATOR"/>
    <property type="match status" value="1"/>
</dbReference>
<gene>
    <name evidence="3" type="ORF">HNR59_003475</name>
</gene>
<dbReference type="RefSeq" id="WP_425291428.1">
    <property type="nucleotide sequence ID" value="NZ_JACHEU010000004.1"/>
</dbReference>
<accession>A0A7W9S4Q4</accession>
<keyword evidence="4" id="KW-1185">Reference proteome</keyword>
<dbReference type="GO" id="GO:0003677">
    <property type="term" value="F:DNA binding"/>
    <property type="evidence" value="ECO:0007669"/>
    <property type="project" value="UniProtKB-KW"/>
</dbReference>
<evidence type="ECO:0000313" key="4">
    <source>
        <dbReference type="Proteomes" id="UP000533306"/>
    </source>
</evidence>
<proteinExistence type="predicted"/>
<dbReference type="Proteomes" id="UP000533306">
    <property type="component" value="Unassembled WGS sequence"/>
</dbReference>
<dbReference type="SMART" id="SM00530">
    <property type="entry name" value="HTH_XRE"/>
    <property type="match status" value="1"/>
</dbReference>
<comment type="caution">
    <text evidence="3">The sequence shown here is derived from an EMBL/GenBank/DDBJ whole genome shotgun (WGS) entry which is preliminary data.</text>
</comment>